<proteinExistence type="predicted"/>
<dbReference type="OrthoDB" id="5377952at2759"/>
<feature type="compositionally biased region" description="Polar residues" evidence="2">
    <location>
        <begin position="42"/>
        <end position="54"/>
    </location>
</feature>
<dbReference type="GeneID" id="13291153"/>
<protein>
    <recommendedName>
        <fullName evidence="3">Inner kinetochore subunit AME1 domain-containing protein</fullName>
    </recommendedName>
</protein>
<feature type="compositionally biased region" description="Acidic residues" evidence="2">
    <location>
        <begin position="354"/>
        <end position="363"/>
    </location>
</feature>
<dbReference type="VEuPathDB" id="FungiDB:LEMA_P120930.1"/>
<dbReference type="Proteomes" id="UP000002668">
    <property type="component" value="Genome"/>
</dbReference>
<feature type="compositionally biased region" description="Acidic residues" evidence="2">
    <location>
        <begin position="381"/>
        <end position="399"/>
    </location>
</feature>
<dbReference type="HOGENOM" id="CLU_028282_0_0_1"/>
<evidence type="ECO:0000256" key="2">
    <source>
        <dbReference type="SAM" id="MobiDB-lite"/>
    </source>
</evidence>
<name>E4ZT14_LEPMJ</name>
<feature type="domain" description="Inner kinetochore subunit AME1" evidence="3">
    <location>
        <begin position="451"/>
        <end position="638"/>
    </location>
</feature>
<feature type="compositionally biased region" description="Polar residues" evidence="2">
    <location>
        <begin position="272"/>
        <end position="288"/>
    </location>
</feature>
<dbReference type="STRING" id="985895.E4ZT14"/>
<evidence type="ECO:0000313" key="4">
    <source>
        <dbReference type="EMBL" id="CBX94602.1"/>
    </source>
</evidence>
<evidence type="ECO:0000256" key="1">
    <source>
        <dbReference type="SAM" id="Coils"/>
    </source>
</evidence>
<feature type="compositionally biased region" description="Polar residues" evidence="2">
    <location>
        <begin position="302"/>
        <end position="312"/>
    </location>
</feature>
<reference evidence="5" key="1">
    <citation type="journal article" date="2011" name="Nat. Commun.">
        <title>Effector diversification within compartments of the Leptosphaeria maculans genome affected by Repeat-Induced Point mutations.</title>
        <authorList>
            <person name="Rouxel T."/>
            <person name="Grandaubert J."/>
            <person name="Hane J.K."/>
            <person name="Hoede C."/>
            <person name="van de Wouw A.P."/>
            <person name="Couloux A."/>
            <person name="Dominguez V."/>
            <person name="Anthouard V."/>
            <person name="Bally P."/>
            <person name="Bourras S."/>
            <person name="Cozijnsen A.J."/>
            <person name="Ciuffetti L.M."/>
            <person name="Degrave A."/>
            <person name="Dilmaghani A."/>
            <person name="Duret L."/>
            <person name="Fudal I."/>
            <person name="Goodwin S.B."/>
            <person name="Gout L."/>
            <person name="Glaser N."/>
            <person name="Linglin J."/>
            <person name="Kema G.H.J."/>
            <person name="Lapalu N."/>
            <person name="Lawrence C.B."/>
            <person name="May K."/>
            <person name="Meyer M."/>
            <person name="Ollivier B."/>
            <person name="Poulain J."/>
            <person name="Schoch C.L."/>
            <person name="Simon A."/>
            <person name="Spatafora J.W."/>
            <person name="Stachowiak A."/>
            <person name="Turgeon B.G."/>
            <person name="Tyler B.M."/>
            <person name="Vincent D."/>
            <person name="Weissenbach J."/>
            <person name="Amselem J."/>
            <person name="Quesneville H."/>
            <person name="Oliver R.P."/>
            <person name="Wincker P."/>
            <person name="Balesdent M.-H."/>
            <person name="Howlett B.J."/>
        </authorList>
    </citation>
    <scope>NUCLEOTIDE SEQUENCE [LARGE SCALE GENOMIC DNA]</scope>
    <source>
        <strain evidence="5">JN3 / isolate v23.1.3 / race Av1-4-5-6-7-8</strain>
    </source>
</reference>
<dbReference type="AlphaFoldDB" id="E4ZT14"/>
<evidence type="ECO:0000313" key="5">
    <source>
        <dbReference type="Proteomes" id="UP000002668"/>
    </source>
</evidence>
<feature type="compositionally biased region" description="Low complexity" evidence="2">
    <location>
        <begin position="250"/>
        <end position="262"/>
    </location>
</feature>
<feature type="region of interest" description="Disordered" evidence="2">
    <location>
        <begin position="187"/>
        <end position="433"/>
    </location>
</feature>
<feature type="region of interest" description="Disordered" evidence="2">
    <location>
        <begin position="1"/>
        <end position="159"/>
    </location>
</feature>
<keyword evidence="1" id="KW-0175">Coiled coil</keyword>
<dbReference type="RefSeq" id="XP_003838046.1">
    <property type="nucleotide sequence ID" value="XM_003837998.1"/>
</dbReference>
<gene>
    <name evidence="4" type="ORF">LEMA_P120930.1</name>
</gene>
<dbReference type="Pfam" id="PF20994">
    <property type="entry name" value="CENPU"/>
    <property type="match status" value="1"/>
</dbReference>
<dbReference type="InParanoid" id="E4ZT14"/>
<keyword evidence="5" id="KW-1185">Reference proteome</keyword>
<dbReference type="eggNOG" id="ENOG502SGUR">
    <property type="taxonomic scope" value="Eukaryota"/>
</dbReference>
<dbReference type="InterPro" id="IPR048743">
    <property type="entry name" value="AME1"/>
</dbReference>
<dbReference type="OMA" id="SVMRIKG"/>
<sequence>MNLDRHERRQQRVRGAGPSAVQASFGFNFGALGAGPAKQASLPPQRSSRRTPTIHTPRGANGSAKRHRSASIQRSSGAKRRSTPSDRTRTPQLGKRKRSSEQAQAGAEEEIDELSPDRDENVASIEKSRKHARTVSPVHEKDHGEPDELSILQEEPDELSVLEDGAKSVRRSFAHLPAATSGTRVLSVVKQRPYPPSRVQESPIVHRSEASPTISQRSLPRRSKSTETVPVTPGMFPNRRPSRVSATGSDADPTTFATAPADQDSEDELSPSHHQSTLQDERSLQPSPHGTEEEADELTLPIQASSVQTASVATIKKRGRPKKATEAQGEELQATPVARLNGKRKSTSTLTEFEKEELDELSPESDKARQRQNAPLVAVEEAPELSDAVDPDAYGEPEPQDLPAPTPPARKRRSPKQALRVKASSELPSRKRQKFLGPKHAISVMRIKGSTVRGITVADTARTILEESITHRLARMAEKLQTSKDSAQRKELRSWINLTLSFKESLDEKLLDLQDANDVLSTGFKKMKIFKRDNAGLRKEILELQNSRQEVAIEHDAIQAEFDADKERVETRNTLSANMYAIEAAVRNGREKALAEGREDEGPEIPLSMMIDNVSRHVGSLGGGLLDHVKGFNGFLERAAGWLESRA</sequence>
<evidence type="ECO:0000259" key="3">
    <source>
        <dbReference type="Pfam" id="PF20994"/>
    </source>
</evidence>
<feature type="coiled-coil region" evidence="1">
    <location>
        <begin position="527"/>
        <end position="554"/>
    </location>
</feature>
<dbReference type="EMBL" id="FP929123">
    <property type="protein sequence ID" value="CBX94602.1"/>
    <property type="molecule type" value="Genomic_DNA"/>
</dbReference>
<accession>E4ZT14</accession>
<organism evidence="5">
    <name type="scientific">Leptosphaeria maculans (strain JN3 / isolate v23.1.3 / race Av1-4-5-6-7-8)</name>
    <name type="common">Blackleg fungus</name>
    <name type="synonym">Phoma lingam</name>
    <dbReference type="NCBI Taxonomy" id="985895"/>
    <lineage>
        <taxon>Eukaryota</taxon>
        <taxon>Fungi</taxon>
        <taxon>Dikarya</taxon>
        <taxon>Ascomycota</taxon>
        <taxon>Pezizomycotina</taxon>
        <taxon>Dothideomycetes</taxon>
        <taxon>Pleosporomycetidae</taxon>
        <taxon>Pleosporales</taxon>
        <taxon>Pleosporineae</taxon>
        <taxon>Leptosphaeriaceae</taxon>
        <taxon>Plenodomus</taxon>
        <taxon>Plenodomus lingam/Leptosphaeria maculans species complex</taxon>
    </lineage>
</organism>